<dbReference type="AlphaFoldDB" id="G6E858"/>
<name>G6E858_9SPHN</name>
<dbReference type="Gene3D" id="1.10.540.10">
    <property type="entry name" value="Acyl-CoA dehydrogenase/oxidase, N-terminal domain"/>
    <property type="match status" value="1"/>
</dbReference>
<dbReference type="InterPro" id="IPR013786">
    <property type="entry name" value="AcylCoA_DH/ox_N"/>
</dbReference>
<keyword evidence="9" id="KW-1185">Reference proteome</keyword>
<evidence type="ECO:0000259" key="7">
    <source>
        <dbReference type="Pfam" id="PF02771"/>
    </source>
</evidence>
<dbReference type="InterPro" id="IPR009100">
    <property type="entry name" value="AcylCoA_DH/oxidase_NM_dom_sf"/>
</dbReference>
<evidence type="ECO:0000256" key="4">
    <source>
        <dbReference type="ARBA" id="ARBA00022827"/>
    </source>
</evidence>
<organism evidence="8 9">
    <name type="scientific">Novosphingobium pentaromativorans US6-1</name>
    <dbReference type="NCBI Taxonomy" id="1088721"/>
    <lineage>
        <taxon>Bacteria</taxon>
        <taxon>Pseudomonadati</taxon>
        <taxon>Pseudomonadota</taxon>
        <taxon>Alphaproteobacteria</taxon>
        <taxon>Sphingomonadales</taxon>
        <taxon>Sphingomonadaceae</taxon>
        <taxon>Novosphingobium</taxon>
    </lineage>
</organism>
<sequence>MSISFVLNEEQVQLRDSVRRWAADNGISASKSGAQPELWQDIAELGLTMACLPEEVGGLGGTALDAAVIAEELGRQLVRQPFVDIAVTSAQILLQVAPDRLESVIAGESRPLLAHDEPGARGQIDWVEASASRSNDGFVLNGKKTGILGIDHADSLIVSAKLDGDLALFLVPVDAVRLIRYDTLDHRSGATVILSDVFVPLDSLLESSSRVQQIVSTAMAYGQVVAGAEAVGAMRGAFEATRQYVAIRKQFKQRIGDFQVVRHALADMEMEIEQSQSLVWRAVAALSEDDERDRFAAAVKVKVSRAGLFVGDKGIQLHGGVGMTEEYAVGQYYKHLLVFSLRHGSADDHIRRFAGEMSTAVSAE</sequence>
<comment type="similarity">
    <text evidence="2">Belongs to the acyl-CoA dehydrogenase family.</text>
</comment>
<dbReference type="Pfam" id="PF02771">
    <property type="entry name" value="Acyl-CoA_dh_N"/>
    <property type="match status" value="1"/>
</dbReference>
<dbReference type="CDD" id="cd00567">
    <property type="entry name" value="ACAD"/>
    <property type="match status" value="1"/>
</dbReference>
<dbReference type="RefSeq" id="WP_007011446.1">
    <property type="nucleotide sequence ID" value="NZ_AGFM01000008.1"/>
</dbReference>
<dbReference type="EMBL" id="AGFM01000008">
    <property type="protein sequence ID" value="EHJ62398.1"/>
    <property type="molecule type" value="Genomic_DNA"/>
</dbReference>
<dbReference type="SUPFAM" id="SSF47203">
    <property type="entry name" value="Acyl-CoA dehydrogenase C-terminal domain-like"/>
    <property type="match status" value="1"/>
</dbReference>
<keyword evidence="4" id="KW-0274">FAD</keyword>
<reference evidence="8 9" key="1">
    <citation type="journal article" date="2012" name="J. Bacteriol.">
        <title>Genome sequence of benzo(a)pyrene-degrading bacterium Novosphingobium pentaromativorans US6-1.</title>
        <authorList>
            <person name="Luo Y.R."/>
            <person name="Kang S.G."/>
            <person name="Kim S.J."/>
            <person name="Kim M.R."/>
            <person name="Li N."/>
            <person name="Lee J.H."/>
            <person name="Kwon K.K."/>
        </authorList>
    </citation>
    <scope>NUCLEOTIDE SEQUENCE [LARGE SCALE GENOMIC DNA]</scope>
    <source>
        <strain evidence="8 9">US6-1</strain>
    </source>
</reference>
<evidence type="ECO:0008006" key="10">
    <source>
        <dbReference type="Google" id="ProtNLM"/>
    </source>
</evidence>
<dbReference type="Gene3D" id="2.40.110.10">
    <property type="entry name" value="Butyryl-CoA Dehydrogenase, subunit A, domain 2"/>
    <property type="match status" value="1"/>
</dbReference>
<evidence type="ECO:0000256" key="1">
    <source>
        <dbReference type="ARBA" id="ARBA00001974"/>
    </source>
</evidence>
<comment type="caution">
    <text evidence="8">The sequence shown here is derived from an EMBL/GenBank/DDBJ whole genome shotgun (WGS) entry which is preliminary data.</text>
</comment>
<dbReference type="PATRIC" id="fig|1088721.3.peg.520"/>
<dbReference type="SUPFAM" id="SSF56645">
    <property type="entry name" value="Acyl-CoA dehydrogenase NM domain-like"/>
    <property type="match status" value="1"/>
</dbReference>
<gene>
    <name evidence="8" type="ORF">NSU_0529</name>
</gene>
<accession>G6E858</accession>
<dbReference type="GO" id="GO:0050660">
    <property type="term" value="F:flavin adenine dinucleotide binding"/>
    <property type="evidence" value="ECO:0007669"/>
    <property type="project" value="InterPro"/>
</dbReference>
<proteinExistence type="inferred from homology"/>
<dbReference type="Pfam" id="PF00441">
    <property type="entry name" value="Acyl-CoA_dh_1"/>
    <property type="match status" value="1"/>
</dbReference>
<dbReference type="PANTHER" id="PTHR43884:SF20">
    <property type="entry name" value="ACYL-COA DEHYDROGENASE FADE28"/>
    <property type="match status" value="1"/>
</dbReference>
<evidence type="ECO:0000313" key="9">
    <source>
        <dbReference type="Proteomes" id="UP000004030"/>
    </source>
</evidence>
<dbReference type="InterPro" id="IPR037069">
    <property type="entry name" value="AcylCoA_DH/ox_N_sf"/>
</dbReference>
<dbReference type="Proteomes" id="UP000004030">
    <property type="component" value="Unassembled WGS sequence"/>
</dbReference>
<keyword evidence="3" id="KW-0285">Flavoprotein</keyword>
<dbReference type="InterPro" id="IPR009075">
    <property type="entry name" value="AcylCo_DH/oxidase_C"/>
</dbReference>
<keyword evidence="5" id="KW-0560">Oxidoreductase</keyword>
<feature type="domain" description="Acyl-CoA dehydrogenase/oxidase C-terminal" evidence="6">
    <location>
        <begin position="215"/>
        <end position="350"/>
    </location>
</feature>
<evidence type="ECO:0000256" key="3">
    <source>
        <dbReference type="ARBA" id="ARBA00022630"/>
    </source>
</evidence>
<dbReference type="InterPro" id="IPR046373">
    <property type="entry name" value="Acyl-CoA_Oxase/DH_mid-dom_sf"/>
</dbReference>
<evidence type="ECO:0000256" key="5">
    <source>
        <dbReference type="ARBA" id="ARBA00023002"/>
    </source>
</evidence>
<protein>
    <recommendedName>
        <fullName evidence="10">Acyl-CoA dehydrogenase</fullName>
    </recommendedName>
</protein>
<feature type="domain" description="Acyl-CoA dehydrogenase/oxidase N-terminal" evidence="7">
    <location>
        <begin position="8"/>
        <end position="77"/>
    </location>
</feature>
<comment type="cofactor">
    <cofactor evidence="1">
        <name>FAD</name>
        <dbReference type="ChEBI" id="CHEBI:57692"/>
    </cofactor>
</comment>
<dbReference type="PANTHER" id="PTHR43884">
    <property type="entry name" value="ACYL-COA DEHYDROGENASE"/>
    <property type="match status" value="1"/>
</dbReference>
<dbReference type="eggNOG" id="COG1960">
    <property type="taxonomic scope" value="Bacteria"/>
</dbReference>
<dbReference type="GO" id="GO:0003995">
    <property type="term" value="F:acyl-CoA dehydrogenase activity"/>
    <property type="evidence" value="ECO:0007669"/>
    <property type="project" value="TreeGrafter"/>
</dbReference>
<evidence type="ECO:0000256" key="2">
    <source>
        <dbReference type="ARBA" id="ARBA00009347"/>
    </source>
</evidence>
<dbReference type="InterPro" id="IPR036250">
    <property type="entry name" value="AcylCo_DH-like_C"/>
</dbReference>
<evidence type="ECO:0000313" key="8">
    <source>
        <dbReference type="EMBL" id="EHJ62398.1"/>
    </source>
</evidence>
<dbReference type="Gene3D" id="1.20.140.10">
    <property type="entry name" value="Butyryl-CoA Dehydrogenase, subunit A, domain 3"/>
    <property type="match status" value="1"/>
</dbReference>
<evidence type="ECO:0000259" key="6">
    <source>
        <dbReference type="Pfam" id="PF00441"/>
    </source>
</evidence>